<dbReference type="AlphaFoldDB" id="D0A6K5"/>
<gene>
    <name evidence="3" type="ORF">TbgDal_XI4240</name>
</gene>
<dbReference type="KEGG" id="tbg:TbgDal_XI4240"/>
<keyword evidence="2" id="KW-0472">Membrane</keyword>
<keyword evidence="2" id="KW-1133">Transmembrane helix</keyword>
<evidence type="ECO:0000256" key="1">
    <source>
        <dbReference type="SAM" id="MobiDB-lite"/>
    </source>
</evidence>
<protein>
    <submittedName>
        <fullName evidence="3">Uncharacterized protein</fullName>
    </submittedName>
</protein>
<evidence type="ECO:0000256" key="2">
    <source>
        <dbReference type="SAM" id="Phobius"/>
    </source>
</evidence>
<evidence type="ECO:0000313" key="4">
    <source>
        <dbReference type="Proteomes" id="UP000002316"/>
    </source>
</evidence>
<sequence length="129" mass="14708">MRRQQNRQRLKASNAASSDEPSATRSRYNRYLSAITLPHVKHRTGMIIYVLVLFPLFDFPLCLMSNNMANSLTIFVLCLTLPTPLKPQLILHTRQCFSSSCWPATGAISFYFCRQRGGMSIPRKLNVIT</sequence>
<proteinExistence type="predicted"/>
<organism evidence="3 4">
    <name type="scientific">Trypanosoma brucei gambiense (strain MHOM/CI/86/DAL972)</name>
    <dbReference type="NCBI Taxonomy" id="679716"/>
    <lineage>
        <taxon>Eukaryota</taxon>
        <taxon>Discoba</taxon>
        <taxon>Euglenozoa</taxon>
        <taxon>Kinetoplastea</taxon>
        <taxon>Metakinetoplastina</taxon>
        <taxon>Trypanosomatida</taxon>
        <taxon>Trypanosomatidae</taxon>
        <taxon>Trypanosoma</taxon>
    </lineage>
</organism>
<dbReference type="EMBL" id="FN554974">
    <property type="protein sequence ID" value="CBH17306.1"/>
    <property type="molecule type" value="Genomic_DNA"/>
</dbReference>
<name>D0A6K5_TRYB9</name>
<accession>D0A6K5</accession>
<dbReference type="Proteomes" id="UP000002316">
    <property type="component" value="Chromosome 11"/>
</dbReference>
<feature type="compositionally biased region" description="Basic residues" evidence="1">
    <location>
        <begin position="1"/>
        <end position="10"/>
    </location>
</feature>
<dbReference type="GeneID" id="23867413"/>
<evidence type="ECO:0000313" key="3">
    <source>
        <dbReference type="EMBL" id="CBH17306.1"/>
    </source>
</evidence>
<keyword evidence="2" id="KW-0812">Transmembrane</keyword>
<feature type="region of interest" description="Disordered" evidence="1">
    <location>
        <begin position="1"/>
        <end position="22"/>
    </location>
</feature>
<dbReference type="RefSeq" id="XP_011779570.1">
    <property type="nucleotide sequence ID" value="XM_011781268.1"/>
</dbReference>
<reference evidence="4" key="1">
    <citation type="journal article" date="2010" name="PLoS Negl. Trop. Dis.">
        <title>The genome sequence of Trypanosoma brucei gambiense, causative agent of chronic human african trypanosomiasis.</title>
        <authorList>
            <person name="Jackson A.P."/>
            <person name="Sanders M."/>
            <person name="Berry A."/>
            <person name="McQuillan J."/>
            <person name="Aslett M.A."/>
            <person name="Quail M.A."/>
            <person name="Chukualim B."/>
            <person name="Capewell P."/>
            <person name="MacLeod A."/>
            <person name="Melville S.E."/>
            <person name="Gibson W."/>
            <person name="Barry J.D."/>
            <person name="Berriman M."/>
            <person name="Hertz-Fowler C."/>
        </authorList>
    </citation>
    <scope>NUCLEOTIDE SEQUENCE [LARGE SCALE GENOMIC DNA]</scope>
    <source>
        <strain evidence="4">MHOM/CI/86/DAL972</strain>
    </source>
</reference>
<feature type="transmembrane region" description="Helical" evidence="2">
    <location>
        <begin position="46"/>
        <end position="63"/>
    </location>
</feature>